<evidence type="ECO:0000256" key="9">
    <source>
        <dbReference type="ARBA" id="ARBA00047351"/>
    </source>
</evidence>
<evidence type="ECO:0000313" key="13">
    <source>
        <dbReference type="EMBL" id="CAI8823495.1"/>
    </source>
</evidence>
<proteinExistence type="inferred from homology"/>
<evidence type="ECO:0000256" key="1">
    <source>
        <dbReference type="ARBA" id="ARBA00001933"/>
    </source>
</evidence>
<keyword evidence="7 11" id="KW-0456">Lyase</keyword>
<keyword evidence="5 11" id="KW-0663">Pyridoxal phosphate</keyword>
<evidence type="ECO:0000256" key="10">
    <source>
        <dbReference type="ARBA" id="ARBA00047389"/>
    </source>
</evidence>
<dbReference type="PANTHER" id="PTHR43727:SF1">
    <property type="entry name" value="CARBOXYNORSPERMIDINE_CARBOXYSPERMIDINE DECARBOXYLASE"/>
    <property type="match status" value="1"/>
</dbReference>
<keyword evidence="4 11" id="KW-0210">Decarboxylase</keyword>
<dbReference type="EC" id="4.1.1.96" evidence="2 11"/>
<name>A0AA35Y0I3_METCP</name>
<dbReference type="InterPro" id="IPR009006">
    <property type="entry name" value="Ala_racemase/Decarboxylase_C"/>
</dbReference>
<protein>
    <recommendedName>
        <fullName evidence="3 11">Carboxynorspermidine/carboxyspermidine decarboxylase</fullName>
        <shortName evidence="11">CANS DC/CAS DC</shortName>
        <shortName evidence="11">CANSDC/CASDC</shortName>
        <ecNumber evidence="2 11">4.1.1.96</ecNumber>
    </recommendedName>
</protein>
<evidence type="ECO:0000256" key="11">
    <source>
        <dbReference type="PIRNR" id="PIRNR038941"/>
    </source>
</evidence>
<dbReference type="EMBL" id="OX458332">
    <property type="protein sequence ID" value="CAI8823495.1"/>
    <property type="molecule type" value="Genomic_DNA"/>
</dbReference>
<comment type="subcellular location">
    <subcellularLocation>
        <location evidence="11">Cytoplasm</location>
    </subcellularLocation>
</comment>
<dbReference type="Proteomes" id="UP001158598">
    <property type="component" value="Chromosome"/>
</dbReference>
<dbReference type="SUPFAM" id="SSF51419">
    <property type="entry name" value="PLP-binding barrel"/>
    <property type="match status" value="1"/>
</dbReference>
<dbReference type="GO" id="GO:0008836">
    <property type="term" value="F:diaminopimelate decarboxylase activity"/>
    <property type="evidence" value="ECO:0007669"/>
    <property type="project" value="TreeGrafter"/>
</dbReference>
<dbReference type="InterPro" id="IPR005730">
    <property type="entry name" value="Nsp_de-COase"/>
</dbReference>
<evidence type="ECO:0000256" key="6">
    <source>
        <dbReference type="ARBA" id="ARBA00023066"/>
    </source>
</evidence>
<dbReference type="Pfam" id="PF00278">
    <property type="entry name" value="Orn_DAP_Arg_deC"/>
    <property type="match status" value="1"/>
</dbReference>
<dbReference type="Gene3D" id="3.20.20.10">
    <property type="entry name" value="Alanine racemase"/>
    <property type="match status" value="1"/>
</dbReference>
<dbReference type="RefSeq" id="WP_017366239.1">
    <property type="nucleotide sequence ID" value="NZ_OX458332.1"/>
</dbReference>
<feature type="domain" description="Orn/DAP/Arg decarboxylase 2 C-terminal" evidence="12">
    <location>
        <begin position="16"/>
        <end position="336"/>
    </location>
</feature>
<dbReference type="InterPro" id="IPR029066">
    <property type="entry name" value="PLP-binding_barrel"/>
</dbReference>
<dbReference type="PANTHER" id="PTHR43727">
    <property type="entry name" value="DIAMINOPIMELATE DECARBOXYLASE"/>
    <property type="match status" value="1"/>
</dbReference>
<evidence type="ECO:0000256" key="5">
    <source>
        <dbReference type="ARBA" id="ARBA00022898"/>
    </source>
</evidence>
<comment type="subunit">
    <text evidence="11">Homodimer.</text>
</comment>
<gene>
    <name evidence="13" type="ORF">MCNOR_1991</name>
</gene>
<evidence type="ECO:0000256" key="4">
    <source>
        <dbReference type="ARBA" id="ARBA00022793"/>
    </source>
</evidence>
<dbReference type="GO" id="GO:0045312">
    <property type="term" value="P:nor-spermidine biosynthetic process"/>
    <property type="evidence" value="ECO:0007669"/>
    <property type="project" value="InterPro"/>
</dbReference>
<evidence type="ECO:0000256" key="8">
    <source>
        <dbReference type="ARBA" id="ARBA00025802"/>
    </source>
</evidence>
<comment type="catalytic activity">
    <reaction evidence="9 11">
        <text>carboxyspermidine + H(+) = spermidine + CO2</text>
        <dbReference type="Rhea" id="RHEA:34095"/>
        <dbReference type="ChEBI" id="CHEBI:15378"/>
        <dbReference type="ChEBI" id="CHEBI:16526"/>
        <dbReference type="ChEBI" id="CHEBI:57834"/>
        <dbReference type="ChEBI" id="CHEBI:65072"/>
        <dbReference type="EC" id="4.1.1.96"/>
    </reaction>
</comment>
<comment type="function">
    <text evidence="11">Catalyzes the decarboxylation of carboxynorspermidine and carboxyspermidine.</text>
</comment>
<organism evidence="13 14">
    <name type="scientific">Methylococcus capsulatus</name>
    <dbReference type="NCBI Taxonomy" id="414"/>
    <lineage>
        <taxon>Bacteria</taxon>
        <taxon>Pseudomonadati</taxon>
        <taxon>Pseudomonadota</taxon>
        <taxon>Gammaproteobacteria</taxon>
        <taxon>Methylococcales</taxon>
        <taxon>Methylococcaceae</taxon>
        <taxon>Methylococcus</taxon>
    </lineage>
</organism>
<dbReference type="GO" id="GO:0009089">
    <property type="term" value="P:lysine biosynthetic process via diaminopimelate"/>
    <property type="evidence" value="ECO:0007669"/>
    <property type="project" value="TreeGrafter"/>
</dbReference>
<keyword evidence="11" id="KW-0620">Polyamine biosynthesis</keyword>
<dbReference type="GO" id="GO:0008295">
    <property type="term" value="P:spermidine biosynthetic process"/>
    <property type="evidence" value="ECO:0007669"/>
    <property type="project" value="UniProtKB-KW"/>
</dbReference>
<dbReference type="PIRSF" id="PIRSF038941">
    <property type="entry name" value="NspC"/>
    <property type="match status" value="1"/>
</dbReference>
<dbReference type="SUPFAM" id="SSF50621">
    <property type="entry name" value="Alanine racemase C-terminal domain-like"/>
    <property type="match status" value="1"/>
</dbReference>
<dbReference type="AlphaFoldDB" id="A0AA35Y0I3"/>
<sequence>MLTETFKRLVPETPAFVYDQTAIDRTLSTFEEAAAGSGPRLLYSVKSFPFLPLLRRIAPRVDGLSASSLFEARLCAEALAGRGGLHITTPGFRPGEIDEIGRLCDFVSFNSLEQFDRWSARMEGTASVGLRVNPQLSFAPDPRYDPCRPHSKLGVPFDRLVPAEVGRLKRLEGIHFHTVFDCASFEPLAEILAKLENKLGERLKRLRWLNLGGGYRLEGDLGRLAGFSTRLQRDYGLEVYFEPGKAVIGSAGYLVASVIDVFNSGGKTVAVLDSCINHHPEVFEYQRSPRLAEVCEEGRETAILAGGTCLAGDLFGEYALPTRPRIGDRLVFEDVGAYTLVKANRFNGHNLPSIYRWDGEALHLEQSYGYEDYRRQWGGEPAAQ</sequence>
<comment type="cofactor">
    <cofactor evidence="1 11">
        <name>pyridoxal 5'-phosphate</name>
        <dbReference type="ChEBI" id="CHEBI:597326"/>
    </cofactor>
</comment>
<evidence type="ECO:0000259" key="12">
    <source>
        <dbReference type="Pfam" id="PF00278"/>
    </source>
</evidence>
<evidence type="ECO:0000256" key="3">
    <source>
        <dbReference type="ARBA" id="ARBA00013633"/>
    </source>
</evidence>
<dbReference type="InterPro" id="IPR022643">
    <property type="entry name" value="De-COase2_C"/>
</dbReference>
<dbReference type="GO" id="GO:0005737">
    <property type="term" value="C:cytoplasm"/>
    <property type="evidence" value="ECO:0007669"/>
    <property type="project" value="UniProtKB-SubCell"/>
</dbReference>
<comment type="similarity">
    <text evidence="8 11">Belongs to the Orn/Lys/Arg decarboxylase class-II family. NspC subfamily.</text>
</comment>
<reference evidence="13" key="1">
    <citation type="submission" date="2023-03" db="EMBL/GenBank/DDBJ databases">
        <authorList>
            <person name="Pearce D."/>
        </authorList>
    </citation>
    <scope>NUCLEOTIDE SEQUENCE</scope>
    <source>
        <strain evidence="13">Mc</strain>
    </source>
</reference>
<evidence type="ECO:0000313" key="14">
    <source>
        <dbReference type="Proteomes" id="UP001158598"/>
    </source>
</evidence>
<dbReference type="Gene3D" id="2.40.37.10">
    <property type="entry name" value="Lyase, Ornithine Decarboxylase, Chain A, domain 1"/>
    <property type="match status" value="1"/>
</dbReference>
<evidence type="ECO:0000256" key="7">
    <source>
        <dbReference type="ARBA" id="ARBA00023239"/>
    </source>
</evidence>
<accession>A0AA35Y0I3</accession>
<keyword evidence="6 11" id="KW-0745">Spermidine biosynthesis</keyword>
<comment type="catalytic activity">
    <reaction evidence="10 11">
        <text>carboxynorspermidine + H(+) = norspermidine + CO2</text>
        <dbReference type="Rhea" id="RHEA:34099"/>
        <dbReference type="ChEBI" id="CHEBI:15378"/>
        <dbReference type="ChEBI" id="CHEBI:16526"/>
        <dbReference type="ChEBI" id="CHEBI:57920"/>
        <dbReference type="ChEBI" id="CHEBI:65070"/>
        <dbReference type="EC" id="4.1.1.96"/>
    </reaction>
</comment>
<evidence type="ECO:0000256" key="2">
    <source>
        <dbReference type="ARBA" id="ARBA00012259"/>
    </source>
</evidence>
<keyword evidence="11" id="KW-0963">Cytoplasm</keyword>